<organism evidence="1 2">
    <name type="scientific">Alteromonas mediterranea</name>
    <dbReference type="NCBI Taxonomy" id="314275"/>
    <lineage>
        <taxon>Bacteria</taxon>
        <taxon>Pseudomonadati</taxon>
        <taxon>Pseudomonadota</taxon>
        <taxon>Gammaproteobacteria</taxon>
        <taxon>Alteromonadales</taxon>
        <taxon>Alteromonadaceae</taxon>
        <taxon>Alteromonas/Salinimonas group</taxon>
        <taxon>Alteromonas</taxon>
    </lineage>
</organism>
<name>A0AAC9NR65_9ALTE</name>
<dbReference type="AlphaFoldDB" id="A0AAC9NR65"/>
<dbReference type="EMBL" id="CP018024">
    <property type="protein sequence ID" value="APD89134.1"/>
    <property type="molecule type" value="Genomic_DNA"/>
</dbReference>
<reference evidence="1 2" key="1">
    <citation type="submission" date="2016-11" db="EMBL/GenBank/DDBJ databases">
        <title>Networking in microbes: conjugative elements and plasmids in the genus Alteromonas.</title>
        <authorList>
            <person name="Lopez-Perez M."/>
            <person name="Ramon-Marco N."/>
            <person name="Rodriguez-Valera F."/>
        </authorList>
    </citation>
    <scope>NUCLEOTIDE SEQUENCE [LARGE SCALE GENOMIC DNA]</scope>
    <source>
        <strain evidence="1 2">CP48</strain>
    </source>
</reference>
<gene>
    <name evidence="1" type="ORF">BM524_04520</name>
</gene>
<protein>
    <recommendedName>
        <fullName evidence="3">Sugar transferase</fullName>
    </recommendedName>
</protein>
<dbReference type="Gene3D" id="3.90.550.10">
    <property type="entry name" value="Spore Coat Polysaccharide Biosynthesis Protein SpsA, Chain A"/>
    <property type="match status" value="1"/>
</dbReference>
<dbReference type="SUPFAM" id="SSF53448">
    <property type="entry name" value="Nucleotide-diphospho-sugar transferases"/>
    <property type="match status" value="1"/>
</dbReference>
<evidence type="ECO:0000313" key="1">
    <source>
        <dbReference type="EMBL" id="APD89134.1"/>
    </source>
</evidence>
<evidence type="ECO:0000313" key="2">
    <source>
        <dbReference type="Proteomes" id="UP000182101"/>
    </source>
</evidence>
<accession>A0AAC9NR65</accession>
<evidence type="ECO:0008006" key="3">
    <source>
        <dbReference type="Google" id="ProtNLM"/>
    </source>
</evidence>
<proteinExistence type="predicted"/>
<dbReference type="Proteomes" id="UP000182101">
    <property type="component" value="Chromosome"/>
</dbReference>
<dbReference type="RefSeq" id="WP_071958736.1">
    <property type="nucleotide sequence ID" value="NZ_CP018024.1"/>
</dbReference>
<sequence>MSLAPVIVFAYNRRKHLMKTIHALAKCELAVKSRVIVMMDGPKLQEDKYIQERILYDLEHVNGFASLEVRCKEKNVGLEQNISTGISAIMAECGRAIVLEDDILVSPQFLLFMNNALKVYENEKRVWHISGWNFPIQTTDLPSCFLWRTALGWGWATWADRWQHYKREPEALIQRWDQIDIEEFNLYGSYNFWDQVLKNASGQIHTWAVFWYGTIFEHGGLCLNPTKAMTTNIGFDGTGTHDAGTEFTIDYDPDIDYAQPGLPTDLSENRKVVNTIIQYNRQLQSERQLAQIQTNKNLKRLIQVALSEQYVFPALTGKSVAIFGIAELSITVSQLLKAKSVSVCAFLVSKTTTLADIEGIPVVKPEKWECFTPQIVINCIEGSHENSITDSLNLALPDCKVMSWRSL</sequence>
<dbReference type="InterPro" id="IPR029044">
    <property type="entry name" value="Nucleotide-diphossugar_trans"/>
</dbReference>